<reference evidence="3 4" key="1">
    <citation type="submission" date="2017-10" db="EMBL/GenBank/DDBJ databases">
        <title>Development of genomic resources for the powdery mildew, Erysiphe pulchra.</title>
        <authorList>
            <person name="Wadl P.A."/>
            <person name="Mack B.M."/>
            <person name="Moore G."/>
            <person name="Beltz S.B."/>
        </authorList>
    </citation>
    <scope>NUCLEOTIDE SEQUENCE [LARGE SCALE GENOMIC DNA]</scope>
    <source>
        <strain evidence="3">Cflorida</strain>
    </source>
</reference>
<gene>
    <name evidence="3" type="ORF">EPUL_004695</name>
</gene>
<comment type="caution">
    <text evidence="3">The sequence shown here is derived from an EMBL/GenBank/DDBJ whole genome shotgun (WGS) entry which is preliminary data.</text>
</comment>
<proteinExistence type="predicted"/>
<keyword evidence="4" id="KW-1185">Reference proteome</keyword>
<name>A0A2S4PJU2_9PEZI</name>
<accession>A0A2S4PJU2</accession>
<dbReference type="AlphaFoldDB" id="A0A2S4PJU2"/>
<dbReference type="OrthoDB" id="3597290at2759"/>
<evidence type="ECO:0008006" key="5">
    <source>
        <dbReference type="Google" id="ProtNLM"/>
    </source>
</evidence>
<sequence>MGSERSIEMADYDRVGLFKGKQPASRWLARLAYERKRVGRKIIPEEFFEAVEILFEDDAANWLDSNVRYRRIIDNRESATMEDVDEFETAMRCEFPTKSPNIRDERTLQEDIGNFSQGPDETLYSYFSRAQKFLKRSYGRDVKVDGSPPLTPIEMVVLSGIISAFLGGLKDNKIRITVLMKSTAVSGSLRTAYEAAEDAREEKKEFELLKSHFTQERGRPLNAVLADIKRSGHQPFIQDTRRNWGPTEQKQPEPQWKTQENQNERTESFRNMGKFSSNNKPPKTLSRHPLINGTTNYNKEMGIIYIRRGERGHKKPECTGAALDWWEQLYLKEIGTNSNYPWFSHNGSGLRFRDIDDSSWRR</sequence>
<feature type="region of interest" description="Disordered" evidence="2">
    <location>
        <begin position="235"/>
        <end position="293"/>
    </location>
</feature>
<organism evidence="3 4">
    <name type="scientific">Erysiphe pulchra</name>
    <dbReference type="NCBI Taxonomy" id="225359"/>
    <lineage>
        <taxon>Eukaryota</taxon>
        <taxon>Fungi</taxon>
        <taxon>Dikarya</taxon>
        <taxon>Ascomycota</taxon>
        <taxon>Pezizomycotina</taxon>
        <taxon>Leotiomycetes</taxon>
        <taxon>Erysiphales</taxon>
        <taxon>Erysiphaceae</taxon>
        <taxon>Erysiphe</taxon>
    </lineage>
</organism>
<dbReference type="EMBL" id="PEDP01003268">
    <property type="protein sequence ID" value="POS82298.1"/>
    <property type="molecule type" value="Genomic_DNA"/>
</dbReference>
<evidence type="ECO:0000256" key="1">
    <source>
        <dbReference type="SAM" id="Coils"/>
    </source>
</evidence>
<evidence type="ECO:0000256" key="2">
    <source>
        <dbReference type="SAM" id="MobiDB-lite"/>
    </source>
</evidence>
<evidence type="ECO:0000313" key="3">
    <source>
        <dbReference type="EMBL" id="POS82298.1"/>
    </source>
</evidence>
<protein>
    <recommendedName>
        <fullName evidence="5">Retrotransposon gag domain-containing protein</fullName>
    </recommendedName>
</protein>
<dbReference type="Proteomes" id="UP000237438">
    <property type="component" value="Unassembled WGS sequence"/>
</dbReference>
<feature type="coiled-coil region" evidence="1">
    <location>
        <begin position="189"/>
        <end position="216"/>
    </location>
</feature>
<keyword evidence="1" id="KW-0175">Coiled coil</keyword>
<evidence type="ECO:0000313" key="4">
    <source>
        <dbReference type="Proteomes" id="UP000237438"/>
    </source>
</evidence>